<evidence type="ECO:0000313" key="3">
    <source>
        <dbReference type="Proteomes" id="UP000784294"/>
    </source>
</evidence>
<sequence>MAPLIGNVGETSGNLPSQLSDAGNDYKYSGRERGIRHIPQDLPVTPIKLRKRGEANTIQHNEGQFHQKTTPDPR</sequence>
<feature type="compositionally biased region" description="Basic and acidic residues" evidence="1">
    <location>
        <begin position="28"/>
        <end position="39"/>
    </location>
</feature>
<feature type="compositionally biased region" description="Basic and acidic residues" evidence="1">
    <location>
        <begin position="63"/>
        <end position="74"/>
    </location>
</feature>
<feature type="region of interest" description="Disordered" evidence="1">
    <location>
        <begin position="1"/>
        <end position="39"/>
    </location>
</feature>
<feature type="region of interest" description="Disordered" evidence="1">
    <location>
        <begin position="54"/>
        <end position="74"/>
    </location>
</feature>
<proteinExistence type="predicted"/>
<comment type="caution">
    <text evidence="2">The sequence shown here is derived from an EMBL/GenBank/DDBJ whole genome shotgun (WGS) entry which is preliminary data.</text>
</comment>
<accession>A0A3S5BWN2</accession>
<dbReference type="Proteomes" id="UP000784294">
    <property type="component" value="Unassembled WGS sequence"/>
</dbReference>
<name>A0A3S5BWN2_9PLAT</name>
<organism evidence="2 3">
    <name type="scientific">Protopolystoma xenopodis</name>
    <dbReference type="NCBI Taxonomy" id="117903"/>
    <lineage>
        <taxon>Eukaryota</taxon>
        <taxon>Metazoa</taxon>
        <taxon>Spiralia</taxon>
        <taxon>Lophotrochozoa</taxon>
        <taxon>Platyhelminthes</taxon>
        <taxon>Monogenea</taxon>
        <taxon>Polyopisthocotylea</taxon>
        <taxon>Polystomatidea</taxon>
        <taxon>Polystomatidae</taxon>
        <taxon>Protopolystoma</taxon>
    </lineage>
</organism>
<evidence type="ECO:0000313" key="2">
    <source>
        <dbReference type="EMBL" id="VEL43541.1"/>
    </source>
</evidence>
<protein>
    <submittedName>
        <fullName evidence="2">Uncharacterized protein</fullName>
    </submittedName>
</protein>
<keyword evidence="3" id="KW-1185">Reference proteome</keyword>
<dbReference type="EMBL" id="CAAALY010282464">
    <property type="protein sequence ID" value="VEL43541.1"/>
    <property type="molecule type" value="Genomic_DNA"/>
</dbReference>
<dbReference type="AlphaFoldDB" id="A0A3S5BWN2"/>
<gene>
    <name evidence="2" type="ORF">PXEA_LOCUS36981</name>
</gene>
<evidence type="ECO:0000256" key="1">
    <source>
        <dbReference type="SAM" id="MobiDB-lite"/>
    </source>
</evidence>
<feature type="compositionally biased region" description="Polar residues" evidence="1">
    <location>
        <begin position="9"/>
        <end position="21"/>
    </location>
</feature>
<reference evidence="2" key="1">
    <citation type="submission" date="2018-11" db="EMBL/GenBank/DDBJ databases">
        <authorList>
            <consortium name="Pathogen Informatics"/>
        </authorList>
    </citation>
    <scope>NUCLEOTIDE SEQUENCE</scope>
</reference>